<dbReference type="Pfam" id="PF03372">
    <property type="entry name" value="Exo_endo_phos"/>
    <property type="match status" value="1"/>
</dbReference>
<dbReference type="Pfam" id="PF14392">
    <property type="entry name" value="zf-CCHC_4"/>
    <property type="match status" value="1"/>
</dbReference>
<keyword evidence="1" id="KW-0863">Zinc-finger</keyword>
<dbReference type="InterPro" id="IPR025558">
    <property type="entry name" value="DUF4283"/>
</dbReference>
<dbReference type="Gene3D" id="3.60.10.10">
    <property type="entry name" value="Endonuclease/exonuclease/phosphatase"/>
    <property type="match status" value="1"/>
</dbReference>
<dbReference type="Pfam" id="PF12776">
    <property type="entry name" value="Myb_DNA-bind_3"/>
    <property type="match status" value="1"/>
</dbReference>
<keyword evidence="1" id="KW-0479">Metal-binding</keyword>
<evidence type="ECO:0000256" key="1">
    <source>
        <dbReference type="PROSITE-ProRule" id="PRU00047"/>
    </source>
</evidence>
<dbReference type="InterPro" id="IPR025836">
    <property type="entry name" value="Zn_knuckle_CX2CX4HX4C"/>
</dbReference>
<keyword evidence="1" id="KW-0862">Zinc</keyword>
<feature type="compositionally biased region" description="Basic residues" evidence="3">
    <location>
        <begin position="714"/>
        <end position="726"/>
    </location>
</feature>
<dbReference type="EMBL" id="OIVN01006230">
    <property type="protein sequence ID" value="SPD28416.1"/>
    <property type="molecule type" value="Genomic_DNA"/>
</dbReference>
<sequence length="1410" mass="158090">MESIALDSQDPSKRKWTPAEDIKLVEALVEYHQEIEGSPENKFKSGYLKVLEGKLSTKLPNCGLRAKPHVESRLRTLKREFQILHDMLTGPNTIGFGWDNVRKCVTVENDVWDAYVQGHKGAGSFRNKSFPLYEELCIVYAKDHATGKDAQTPADVIEELEIDIDDTNHNVGNGLDGIHEDVSCTQIPTTGGRVEGISARKRKKKGQNNEDNMMQVMKEVASMLGSQLKDASDNLSKAVIGTIASENSILTMEKLVEKKKKLGWSKELVRLEVDLAATERSELLLLGKVLSPKSFSRMVVKEIVAKAWNTVHEVEVSAVDRNVFLFTFQHEVDVRRIWDRRPWSFEGEHVILKQYDPEGSLHEVDFSVSDFWVQIHGLPLNRQNEQNVKKIGKMLGSVLEVDIAGSRNGLGTKYVRVRASIDVNTPLITGFPLGREQLPVLWIPFKYERLGSFCYGCGLLGHEIRSCSDVELQQLWKEGKSMGVYGSWLRAESSEYQPGIDLDGLMSSDMAECSRISIQGTQTEQERQESMRKQRQLTWGKVTQLAKDTWKEIEQQIPMDQSKSWVETAKDDKEGEVGEVVMGCREPTRLIGGLVQSINLENAEPTAQLGNVSGRVTLENPVQSQLGGQVGPNKNTHNEVGAKIEIGPINVDYQEPKNNHLTLSGATIIADTYVGRDNYKKKAVEDFADDHQSKRAKEEPSCLPHIQNISPAPKKPHSPVKSKGKGKALLIKTQAQAKLGEKIRKEVGREIPNDVYVQGLEADEGMFLPSVAPTVRSLKALSRSEEPDVFFVAETKVKSPKIDRLKLSMGYANCFCVNNVGKAGGLALFWKLGVELEVIFSNNNVIASLIYSDPPDTLWLLISVHGPPYIAKRKKIWALMAKIISGFSGHWLLIGDLNSTVSNSDKSGGRQNGESSSRSFQNFISEVGAIDLGFNGSKFTWSNNRAGWANIRERLDRGLYNVDWQNMFPKAGIRHLVASNSDHKPILLDTHLENSRGRRPFRFEAMWARDECSIDVVERAWWLDVEGSQNFKLLKKCQNTRKEFIAWNKSCFGIASTRIKELENKLKALQELASTQENIKIEVALHLELNEWLEREELKWKQKSRDLWLKEGDRNSKFFHASTLTAHPQIPQDLEGLMSPCISDAENMELACIPSPQEIKAVIWAMHPLKASGPDGFPVLSRLINREVESGNLKGVKIAPRAPPISKLLYADDVLLFCGARVWEVGVLMGCVDKYCKWSGQAISMEKSGFFVSKGVHGQFSLQIRNQWGFKKLAKDVKYLGLPLFLSPNKSKDFSFVKEKLEAHVSGWKCKSLSWMGRATLIKSVAQATPIYGMSAFKFPKRLCEEMDAIVRKFWWNPRIEGNKYFTPKAWADLCSPLSEGGLAFPSVISVLLVMSISFGCLSAETSSPM</sequence>
<feature type="coiled-coil region" evidence="2">
    <location>
        <begin position="1052"/>
        <end position="1079"/>
    </location>
</feature>
<dbReference type="InterPro" id="IPR005135">
    <property type="entry name" value="Endo/exonuclease/phosphatase"/>
</dbReference>
<evidence type="ECO:0000313" key="5">
    <source>
        <dbReference type="EMBL" id="SPD28416.1"/>
    </source>
</evidence>
<dbReference type="SUPFAM" id="SSF56219">
    <property type="entry name" value="DNase I-like"/>
    <property type="match status" value="1"/>
</dbReference>
<dbReference type="PANTHER" id="PTHR46250">
    <property type="entry name" value="MYB/SANT-LIKE DNA-BINDING DOMAIN PROTEIN-RELATED"/>
    <property type="match status" value="1"/>
</dbReference>
<gene>
    <name evidence="5" type="ORF">FSB_LOCUS56298</name>
</gene>
<feature type="compositionally biased region" description="Basic and acidic residues" evidence="3">
    <location>
        <begin position="688"/>
        <end position="700"/>
    </location>
</feature>
<protein>
    <recommendedName>
        <fullName evidence="4">CCHC-type domain-containing protein</fullName>
    </recommendedName>
</protein>
<accession>A0A2N9ISI0</accession>
<dbReference type="InterPro" id="IPR036691">
    <property type="entry name" value="Endo/exonu/phosph_ase_sf"/>
</dbReference>
<dbReference type="PANTHER" id="PTHR46250:SF15">
    <property type="entry name" value="OS01G0523800 PROTEIN"/>
    <property type="match status" value="1"/>
</dbReference>
<keyword evidence="2" id="KW-0175">Coiled coil</keyword>
<evidence type="ECO:0000259" key="4">
    <source>
        <dbReference type="PROSITE" id="PS50158"/>
    </source>
</evidence>
<feature type="region of interest" description="Disordered" evidence="3">
    <location>
        <begin position="688"/>
        <end position="726"/>
    </location>
</feature>
<dbReference type="Pfam" id="PF14111">
    <property type="entry name" value="DUF4283"/>
    <property type="match status" value="1"/>
</dbReference>
<proteinExistence type="predicted"/>
<name>A0A2N9ISI0_FAGSY</name>
<dbReference type="GO" id="GO:0003824">
    <property type="term" value="F:catalytic activity"/>
    <property type="evidence" value="ECO:0007669"/>
    <property type="project" value="InterPro"/>
</dbReference>
<dbReference type="PROSITE" id="PS50158">
    <property type="entry name" value="ZF_CCHC"/>
    <property type="match status" value="1"/>
</dbReference>
<dbReference type="GO" id="GO:0008270">
    <property type="term" value="F:zinc ion binding"/>
    <property type="evidence" value="ECO:0007669"/>
    <property type="project" value="UniProtKB-KW"/>
</dbReference>
<dbReference type="GO" id="GO:0003676">
    <property type="term" value="F:nucleic acid binding"/>
    <property type="evidence" value="ECO:0007669"/>
    <property type="project" value="InterPro"/>
</dbReference>
<dbReference type="InterPro" id="IPR001878">
    <property type="entry name" value="Znf_CCHC"/>
</dbReference>
<evidence type="ECO:0000256" key="2">
    <source>
        <dbReference type="SAM" id="Coils"/>
    </source>
</evidence>
<feature type="domain" description="CCHC-type" evidence="4">
    <location>
        <begin position="454"/>
        <end position="467"/>
    </location>
</feature>
<reference evidence="5" key="1">
    <citation type="submission" date="2018-02" db="EMBL/GenBank/DDBJ databases">
        <authorList>
            <person name="Cohen D.B."/>
            <person name="Kent A.D."/>
        </authorList>
    </citation>
    <scope>NUCLEOTIDE SEQUENCE</scope>
</reference>
<dbReference type="InterPro" id="IPR024752">
    <property type="entry name" value="Myb/SANT-like_dom"/>
</dbReference>
<organism evidence="5">
    <name type="scientific">Fagus sylvatica</name>
    <name type="common">Beechnut</name>
    <dbReference type="NCBI Taxonomy" id="28930"/>
    <lineage>
        <taxon>Eukaryota</taxon>
        <taxon>Viridiplantae</taxon>
        <taxon>Streptophyta</taxon>
        <taxon>Embryophyta</taxon>
        <taxon>Tracheophyta</taxon>
        <taxon>Spermatophyta</taxon>
        <taxon>Magnoliopsida</taxon>
        <taxon>eudicotyledons</taxon>
        <taxon>Gunneridae</taxon>
        <taxon>Pentapetalae</taxon>
        <taxon>rosids</taxon>
        <taxon>fabids</taxon>
        <taxon>Fagales</taxon>
        <taxon>Fagaceae</taxon>
        <taxon>Fagus</taxon>
    </lineage>
</organism>
<evidence type="ECO:0000256" key="3">
    <source>
        <dbReference type="SAM" id="MobiDB-lite"/>
    </source>
</evidence>